<proteinExistence type="predicted"/>
<feature type="transmembrane region" description="Helical" evidence="1">
    <location>
        <begin position="58"/>
        <end position="75"/>
    </location>
</feature>
<dbReference type="AlphaFoldDB" id="A0A2V2NA38"/>
<accession>A0A2V2NA38</accession>
<protein>
    <submittedName>
        <fullName evidence="2">DUF4956 domain-containing protein</fullName>
    </submittedName>
</protein>
<keyword evidence="1" id="KW-0812">Transmembrane</keyword>
<comment type="caution">
    <text evidence="2">The sequence shown here is derived from an EMBL/GenBank/DDBJ whole genome shotgun (WGS) entry which is preliminary data.</text>
</comment>
<dbReference type="InterPro" id="IPR032531">
    <property type="entry name" value="DUF4956"/>
</dbReference>
<evidence type="ECO:0000313" key="2">
    <source>
        <dbReference type="EMBL" id="PWR72491.1"/>
    </source>
</evidence>
<evidence type="ECO:0000256" key="1">
    <source>
        <dbReference type="SAM" id="Phobius"/>
    </source>
</evidence>
<feature type="transmembrane region" description="Helical" evidence="1">
    <location>
        <begin position="87"/>
        <end position="104"/>
    </location>
</feature>
<evidence type="ECO:0000313" key="3">
    <source>
        <dbReference type="Proteomes" id="UP000245934"/>
    </source>
</evidence>
<reference evidence="2 3" key="1">
    <citation type="submission" date="2018-05" db="EMBL/GenBank/DDBJ databases">
        <title>Draft genome of Methanospirillum stamsii Pt1.</title>
        <authorList>
            <person name="Dueholm M.S."/>
            <person name="Nielsen P.H."/>
            <person name="Bakmann L.F."/>
            <person name="Otzen D.E."/>
        </authorList>
    </citation>
    <scope>NUCLEOTIDE SEQUENCE [LARGE SCALE GENOMIC DNA]</scope>
    <source>
        <strain evidence="2 3">Pt1</strain>
    </source>
</reference>
<feature type="transmembrane region" description="Helical" evidence="1">
    <location>
        <begin position="6"/>
        <end position="26"/>
    </location>
</feature>
<dbReference type="Pfam" id="PF16316">
    <property type="entry name" value="DUF4956"/>
    <property type="match status" value="1"/>
</dbReference>
<organism evidence="2 3">
    <name type="scientific">Methanospirillum stamsii</name>
    <dbReference type="NCBI Taxonomy" id="1277351"/>
    <lineage>
        <taxon>Archaea</taxon>
        <taxon>Methanobacteriati</taxon>
        <taxon>Methanobacteriota</taxon>
        <taxon>Stenosarchaea group</taxon>
        <taxon>Methanomicrobia</taxon>
        <taxon>Methanomicrobiales</taxon>
        <taxon>Methanospirillaceae</taxon>
        <taxon>Methanospirillum</taxon>
    </lineage>
</organism>
<keyword evidence="3" id="KW-1185">Reference proteome</keyword>
<keyword evidence="1" id="KW-1133">Transmembrane helix</keyword>
<dbReference type="Proteomes" id="UP000245934">
    <property type="component" value="Unassembled WGS sequence"/>
</dbReference>
<feature type="transmembrane region" description="Helical" evidence="1">
    <location>
        <begin position="110"/>
        <end position="128"/>
    </location>
</feature>
<gene>
    <name evidence="2" type="ORF">DLD82_12205</name>
</gene>
<keyword evidence="1" id="KW-0472">Membrane</keyword>
<name>A0A2V2NA38_9EURY</name>
<dbReference type="RefSeq" id="WP_109941402.1">
    <property type="nucleotide sequence ID" value="NZ_CP176366.1"/>
</dbReference>
<dbReference type="OrthoDB" id="116768at2157"/>
<sequence length="201" mass="22945">MTGSIMLAAGFLVNFISALIIIRGIYYPKQKDHNFIFTFLVFNAVIYIVMSLFTSVELSIGIGFGLFALFSVLRYRTETVPIREMTYLFVMVALPLVNAFFFQAGKYETLLLSNLLIILVTWILEKGIGFSCEGQKQIVYERIDLVHADRREELIADLKSRTGLSIIRVDVLLIDYLRDTADIMVYYTINAGKKENLISEQ</sequence>
<feature type="transmembrane region" description="Helical" evidence="1">
    <location>
        <begin position="33"/>
        <end position="52"/>
    </location>
</feature>
<dbReference type="EMBL" id="QGMZ01000026">
    <property type="protein sequence ID" value="PWR72491.1"/>
    <property type="molecule type" value="Genomic_DNA"/>
</dbReference>
<dbReference type="GeneID" id="97608541"/>